<dbReference type="RefSeq" id="WP_126719019.1">
    <property type="nucleotide sequence ID" value="NZ_RWJF01000001.1"/>
</dbReference>
<dbReference type="Pfam" id="PF00905">
    <property type="entry name" value="Transpeptidase"/>
    <property type="match status" value="1"/>
</dbReference>
<evidence type="ECO:0000256" key="12">
    <source>
        <dbReference type="ARBA" id="ARBA00023136"/>
    </source>
</evidence>
<organism evidence="18 19">
    <name type="scientific">Sphingomonas ginkgonis</name>
    <dbReference type="NCBI Taxonomy" id="2315330"/>
    <lineage>
        <taxon>Bacteria</taxon>
        <taxon>Pseudomonadati</taxon>
        <taxon>Pseudomonadota</taxon>
        <taxon>Alphaproteobacteria</taxon>
        <taxon>Sphingomonadales</taxon>
        <taxon>Sphingomonadaceae</taxon>
        <taxon>Sphingomonas</taxon>
    </lineage>
</organism>
<keyword evidence="4" id="KW-0997">Cell inner membrane</keyword>
<feature type="domain" description="Penicillin-binding protein dimerisation" evidence="17">
    <location>
        <begin position="63"/>
        <end position="238"/>
    </location>
</feature>
<keyword evidence="10" id="KW-0573">Peptidoglycan synthesis</keyword>
<evidence type="ECO:0000256" key="6">
    <source>
        <dbReference type="ARBA" id="ARBA00022670"/>
    </source>
</evidence>
<dbReference type="InterPro" id="IPR012338">
    <property type="entry name" value="Beta-lactam/transpept-like"/>
</dbReference>
<evidence type="ECO:0000256" key="9">
    <source>
        <dbReference type="ARBA" id="ARBA00022960"/>
    </source>
</evidence>
<feature type="compositionally biased region" description="Low complexity" evidence="14">
    <location>
        <begin position="640"/>
        <end position="664"/>
    </location>
</feature>
<feature type="domain" description="Penicillin-binding protein transpeptidase" evidence="16">
    <location>
        <begin position="271"/>
        <end position="590"/>
    </location>
</feature>
<keyword evidence="19" id="KW-1185">Reference proteome</keyword>
<dbReference type="GO" id="GO:0009252">
    <property type="term" value="P:peptidoglycan biosynthetic process"/>
    <property type="evidence" value="ECO:0007669"/>
    <property type="project" value="UniProtKB-KW"/>
</dbReference>
<dbReference type="InterPro" id="IPR017790">
    <property type="entry name" value="Penicillin-binding_protein_2"/>
</dbReference>
<dbReference type="GO" id="GO:0008658">
    <property type="term" value="F:penicillin binding"/>
    <property type="evidence" value="ECO:0007669"/>
    <property type="project" value="InterPro"/>
</dbReference>
<dbReference type="PANTHER" id="PTHR30627">
    <property type="entry name" value="PEPTIDOGLYCAN D,D-TRANSPEPTIDASE"/>
    <property type="match status" value="1"/>
</dbReference>
<evidence type="ECO:0000259" key="16">
    <source>
        <dbReference type="Pfam" id="PF00905"/>
    </source>
</evidence>
<dbReference type="GO" id="GO:0009002">
    <property type="term" value="F:serine-type D-Ala-D-Ala carboxypeptidase activity"/>
    <property type="evidence" value="ECO:0007669"/>
    <property type="project" value="InterPro"/>
</dbReference>
<dbReference type="OrthoDB" id="9766847at2"/>
<keyword evidence="6" id="KW-0645">Protease</keyword>
<keyword evidence="13" id="KW-0961">Cell wall biogenesis/degradation</keyword>
<keyword evidence="12 15" id="KW-0472">Membrane</keyword>
<proteinExistence type="predicted"/>
<dbReference type="PANTHER" id="PTHR30627:SF2">
    <property type="entry name" value="PEPTIDOGLYCAN D,D-TRANSPEPTIDASE MRDA"/>
    <property type="match status" value="1"/>
</dbReference>
<dbReference type="Proteomes" id="UP000274661">
    <property type="component" value="Unassembled WGS sequence"/>
</dbReference>
<keyword evidence="11 15" id="KW-1133">Transmembrane helix</keyword>
<evidence type="ECO:0000256" key="11">
    <source>
        <dbReference type="ARBA" id="ARBA00022989"/>
    </source>
</evidence>
<comment type="caution">
    <text evidence="18">The sequence shown here is derived from an EMBL/GenBank/DDBJ whole genome shotgun (WGS) entry which is preliminary data.</text>
</comment>
<dbReference type="Gene3D" id="3.90.1310.10">
    <property type="entry name" value="Penicillin-binding protein 2a (Domain 2)"/>
    <property type="match status" value="1"/>
</dbReference>
<evidence type="ECO:0000256" key="2">
    <source>
        <dbReference type="ARBA" id="ARBA00004236"/>
    </source>
</evidence>
<dbReference type="GO" id="GO:0071972">
    <property type="term" value="F:peptidoglycan L,D-transpeptidase activity"/>
    <property type="evidence" value="ECO:0007669"/>
    <property type="project" value="TreeGrafter"/>
</dbReference>
<dbReference type="Gene3D" id="3.40.710.10">
    <property type="entry name" value="DD-peptidase/beta-lactamase superfamily"/>
    <property type="match status" value="1"/>
</dbReference>
<accession>A0A429VB38</accession>
<keyword evidence="5" id="KW-0121">Carboxypeptidase</keyword>
<dbReference type="NCBIfam" id="TIGR03423">
    <property type="entry name" value="pbp2_mrdA"/>
    <property type="match status" value="1"/>
</dbReference>
<dbReference type="GO" id="GO:0006508">
    <property type="term" value="P:proteolysis"/>
    <property type="evidence" value="ECO:0007669"/>
    <property type="project" value="UniProtKB-KW"/>
</dbReference>
<evidence type="ECO:0000259" key="17">
    <source>
        <dbReference type="Pfam" id="PF03717"/>
    </source>
</evidence>
<dbReference type="InterPro" id="IPR050515">
    <property type="entry name" value="Beta-lactam/transpept"/>
</dbReference>
<evidence type="ECO:0000256" key="13">
    <source>
        <dbReference type="ARBA" id="ARBA00023316"/>
    </source>
</evidence>
<reference evidence="18 19" key="1">
    <citation type="submission" date="2018-12" db="EMBL/GenBank/DDBJ databases">
        <title>Sphingomonas sp. HMF7854 Genome sequencing and assembly.</title>
        <authorList>
            <person name="Cha I."/>
            <person name="Kang H."/>
            <person name="Kim H."/>
            <person name="Kang J."/>
            <person name="Joh K."/>
        </authorList>
    </citation>
    <scope>NUCLEOTIDE SEQUENCE [LARGE SCALE GENOMIC DNA]</scope>
    <source>
        <strain evidence="18 19">HMF7854</strain>
    </source>
</reference>
<evidence type="ECO:0000256" key="10">
    <source>
        <dbReference type="ARBA" id="ARBA00022984"/>
    </source>
</evidence>
<evidence type="ECO:0000256" key="14">
    <source>
        <dbReference type="SAM" id="MobiDB-lite"/>
    </source>
</evidence>
<evidence type="ECO:0000256" key="1">
    <source>
        <dbReference type="ARBA" id="ARBA00004167"/>
    </source>
</evidence>
<dbReference type="Pfam" id="PF03717">
    <property type="entry name" value="PBP_dimer"/>
    <property type="match status" value="1"/>
</dbReference>
<evidence type="ECO:0000256" key="4">
    <source>
        <dbReference type="ARBA" id="ARBA00022519"/>
    </source>
</evidence>
<gene>
    <name evidence="18" type="primary">mrdA</name>
    <name evidence="18" type="ORF">HMF7854_10335</name>
</gene>
<dbReference type="SUPFAM" id="SSF56519">
    <property type="entry name" value="Penicillin binding protein dimerisation domain"/>
    <property type="match status" value="1"/>
</dbReference>
<keyword evidence="7 15" id="KW-0812">Transmembrane</keyword>
<evidence type="ECO:0000313" key="18">
    <source>
        <dbReference type="EMBL" id="RST31190.1"/>
    </source>
</evidence>
<evidence type="ECO:0000256" key="5">
    <source>
        <dbReference type="ARBA" id="ARBA00022645"/>
    </source>
</evidence>
<evidence type="ECO:0000256" key="3">
    <source>
        <dbReference type="ARBA" id="ARBA00022475"/>
    </source>
</evidence>
<dbReference type="GO" id="GO:0005886">
    <property type="term" value="C:plasma membrane"/>
    <property type="evidence" value="ECO:0007669"/>
    <property type="project" value="UniProtKB-SubCell"/>
</dbReference>
<keyword evidence="8" id="KW-0378">Hydrolase</keyword>
<name>A0A429VB38_9SPHN</name>
<protein>
    <submittedName>
        <fullName evidence="18">Penicillin-binding protein 2</fullName>
    </submittedName>
</protein>
<feature type="region of interest" description="Disordered" evidence="14">
    <location>
        <begin position="628"/>
        <end position="673"/>
    </location>
</feature>
<dbReference type="GO" id="GO:0008360">
    <property type="term" value="P:regulation of cell shape"/>
    <property type="evidence" value="ECO:0007669"/>
    <property type="project" value="UniProtKB-KW"/>
</dbReference>
<feature type="transmembrane region" description="Helical" evidence="15">
    <location>
        <begin position="21"/>
        <end position="43"/>
    </location>
</feature>
<dbReference type="EMBL" id="RWJF01000001">
    <property type="protein sequence ID" value="RST31190.1"/>
    <property type="molecule type" value="Genomic_DNA"/>
</dbReference>
<evidence type="ECO:0000256" key="15">
    <source>
        <dbReference type="SAM" id="Phobius"/>
    </source>
</evidence>
<sequence length="673" mass="73278">MNKMQRITTTHQSISFSRRMLFVGGAQGAIGAVLIGRLGWLAIAQNEKYQLMSESNRVQLIPVPPRRGWIIDRGGKPIAINRSSFRVDLIPQQMDKNERNRIIATVAQVLQLAPDDIDRIKGELEQTHGFRPVPVADNIPYEQYAALTVRLPELPGVAPSRGFARFYPAGSAVGQLIGYVGAASQQDYEKENKNPLLIIPGVKIGKEGLEQSLEPLLRGQPGGQRVEVTARGKLVRELEPKPDRSGRTVQLTIDADLHEYAARRIGDQSCSVVVIDVTNGDILAMPSMPSFNPNNFSDGISQAEWKMLSGDDHLPLVDKALQSLYPSGSTIKPSMAMALLNAGIDRKQRVYCNGSYPLGNHVFHCDAKHGAVDMDAAVVHSCDIYFYEMCRRVGAEKLAPMVRSMGFGEKFDLPFNNQRYGTIPDPQWMMRKYHREWQTYDTINMSIGQGYVLINPLQLAVMASRLATGKRVVPRLLKAAPVVPQAQLAVDADHLAFIRTAMAGVVDHGTAAAAKLPLAGIQMAGKTGTAQTHNLAAHERGNYTAANWKLRDHSLFMAFAPYDNPRYAAAAIVEHGGFGAAVAAPLIRDTVTFLYDRNKAIDALHRFETSIGGSLEERTERKTAAWRAANGYPPLPPSRSPAAAASILDAPPAGVAPSPTAAGAPPRPATPTT</sequence>
<evidence type="ECO:0000256" key="8">
    <source>
        <dbReference type="ARBA" id="ARBA00022801"/>
    </source>
</evidence>
<dbReference type="InterPro" id="IPR001460">
    <property type="entry name" value="PCN-bd_Tpept"/>
</dbReference>
<dbReference type="SUPFAM" id="SSF56601">
    <property type="entry name" value="beta-lactamase/transpeptidase-like"/>
    <property type="match status" value="1"/>
</dbReference>
<keyword evidence="9" id="KW-0133">Cell shape</keyword>
<comment type="subcellular location">
    <subcellularLocation>
        <location evidence="2">Cell membrane</location>
    </subcellularLocation>
    <subcellularLocation>
        <location evidence="1">Membrane</location>
        <topology evidence="1">Single-pass membrane protein</topology>
    </subcellularLocation>
</comment>
<dbReference type="InterPro" id="IPR005311">
    <property type="entry name" value="PBP_dimer"/>
</dbReference>
<evidence type="ECO:0000256" key="7">
    <source>
        <dbReference type="ARBA" id="ARBA00022692"/>
    </source>
</evidence>
<keyword evidence="3" id="KW-1003">Cell membrane</keyword>
<dbReference type="InterPro" id="IPR036138">
    <property type="entry name" value="PBP_dimer_sf"/>
</dbReference>
<dbReference type="GO" id="GO:0071555">
    <property type="term" value="P:cell wall organization"/>
    <property type="evidence" value="ECO:0007669"/>
    <property type="project" value="UniProtKB-KW"/>
</dbReference>
<dbReference type="AlphaFoldDB" id="A0A429VB38"/>
<evidence type="ECO:0000313" key="19">
    <source>
        <dbReference type="Proteomes" id="UP000274661"/>
    </source>
</evidence>